<reference evidence="1" key="1">
    <citation type="journal article" date="2020" name="Nat. Commun.">
        <title>Large-scale genome sequencing of mycorrhizal fungi provides insights into the early evolution of symbiotic traits.</title>
        <authorList>
            <person name="Miyauchi S."/>
            <person name="Kiss E."/>
            <person name="Kuo A."/>
            <person name="Drula E."/>
            <person name="Kohler A."/>
            <person name="Sanchez-Garcia M."/>
            <person name="Morin E."/>
            <person name="Andreopoulos B."/>
            <person name="Barry K.W."/>
            <person name="Bonito G."/>
            <person name="Buee M."/>
            <person name="Carver A."/>
            <person name="Chen C."/>
            <person name="Cichocki N."/>
            <person name="Clum A."/>
            <person name="Culley D."/>
            <person name="Crous P.W."/>
            <person name="Fauchery L."/>
            <person name="Girlanda M."/>
            <person name="Hayes R.D."/>
            <person name="Keri Z."/>
            <person name="LaButti K."/>
            <person name="Lipzen A."/>
            <person name="Lombard V."/>
            <person name="Magnuson J."/>
            <person name="Maillard F."/>
            <person name="Murat C."/>
            <person name="Nolan M."/>
            <person name="Ohm R.A."/>
            <person name="Pangilinan J."/>
            <person name="Pereira M.F."/>
            <person name="Perotto S."/>
            <person name="Peter M."/>
            <person name="Pfister S."/>
            <person name="Riley R."/>
            <person name="Sitrit Y."/>
            <person name="Stielow J.B."/>
            <person name="Szollosi G."/>
            <person name="Zifcakova L."/>
            <person name="Stursova M."/>
            <person name="Spatafora J.W."/>
            <person name="Tedersoo L."/>
            <person name="Vaario L.M."/>
            <person name="Yamada A."/>
            <person name="Yan M."/>
            <person name="Wang P."/>
            <person name="Xu J."/>
            <person name="Bruns T."/>
            <person name="Baldrian P."/>
            <person name="Vilgalys R."/>
            <person name="Dunand C."/>
            <person name="Henrissat B."/>
            <person name="Grigoriev I.V."/>
            <person name="Hibbett D."/>
            <person name="Nagy L.G."/>
            <person name="Martin F.M."/>
        </authorList>
    </citation>
    <scope>NUCLEOTIDE SEQUENCE</scope>
    <source>
        <strain evidence="1">UP504</strain>
    </source>
</reference>
<evidence type="ECO:0000313" key="2">
    <source>
        <dbReference type="Proteomes" id="UP000886523"/>
    </source>
</evidence>
<protein>
    <submittedName>
        <fullName evidence="1">Uncharacterized protein</fullName>
    </submittedName>
</protein>
<evidence type="ECO:0000313" key="1">
    <source>
        <dbReference type="EMBL" id="KAF9519681.1"/>
    </source>
</evidence>
<dbReference type="AlphaFoldDB" id="A0A9P6DYN5"/>
<proteinExistence type="predicted"/>
<dbReference type="EMBL" id="MU128916">
    <property type="protein sequence ID" value="KAF9519681.1"/>
    <property type="molecule type" value="Genomic_DNA"/>
</dbReference>
<keyword evidence="2" id="KW-1185">Reference proteome</keyword>
<dbReference type="Proteomes" id="UP000886523">
    <property type="component" value="Unassembled WGS sequence"/>
</dbReference>
<comment type="caution">
    <text evidence="1">The sequence shown here is derived from an EMBL/GenBank/DDBJ whole genome shotgun (WGS) entry which is preliminary data.</text>
</comment>
<gene>
    <name evidence="1" type="ORF">BS47DRAFT_1078378</name>
</gene>
<sequence length="368" mass="41259">MLHPARQRWLKSFSTTKNYSRKQTGGTGLRLGDRDSLALTIRSDIMNGLLLELMILDYGTALDCYERASSTIEFARATWPGEDKGDAAGTSLQHTFLRGVKARVLHCKIALVLKAQEPPPDSDYAQIERLANEIVQSCDEFPSVLTPFDTPENVVHWVAFYSTIRADAHLALGLLYRARGERNTRMVDGLEYPSPVLLRKCMEHYAKAAAWFPVDDYHCGESIWYALDAGMRLGGMDLKGVDEMINRARHAEKQHSFFFGDRKITTPNNSRDSVLGMREKLFTFGKETAKTSPEKVVLKPLPLAIHMKHNPDTVNFMMRMDEEYAQAPIDPATVGPDGTVAVNLVLYVGLEDEVVKKEVKKGPSILID</sequence>
<accession>A0A9P6DYN5</accession>
<name>A0A9P6DYN5_9AGAM</name>
<organism evidence="1 2">
    <name type="scientific">Hydnum rufescens UP504</name>
    <dbReference type="NCBI Taxonomy" id="1448309"/>
    <lineage>
        <taxon>Eukaryota</taxon>
        <taxon>Fungi</taxon>
        <taxon>Dikarya</taxon>
        <taxon>Basidiomycota</taxon>
        <taxon>Agaricomycotina</taxon>
        <taxon>Agaricomycetes</taxon>
        <taxon>Cantharellales</taxon>
        <taxon>Hydnaceae</taxon>
        <taxon>Hydnum</taxon>
    </lineage>
</organism>